<dbReference type="Proteomes" id="UP000724874">
    <property type="component" value="Unassembled WGS sequence"/>
</dbReference>
<protein>
    <submittedName>
        <fullName evidence="4">Uncharacterized protein</fullName>
    </submittedName>
</protein>
<comment type="caution">
    <text evidence="4">The sequence shown here is derived from an EMBL/GenBank/DDBJ whole genome shotgun (WGS) entry which is preliminary data.</text>
</comment>
<dbReference type="PANTHER" id="PTHR22806">
    <property type="entry name" value="NUCLEOPORIN NUP37 P37 -RELATED"/>
    <property type="match status" value="1"/>
</dbReference>
<dbReference type="InterPro" id="IPR037626">
    <property type="entry name" value="NUP37"/>
</dbReference>
<sequence length="384" mass="42083">MDLHFNHPTQIHVLRPSRDTPAADLVAIGGEQSVEVIQVSDTACRLLATFHIGTRITALAWSSRSVSPSTSDDWLIELAAASADFGLHLLTKSPRELEDIYPFGGGLSGHHGTVNDMVFCSGWDEDPARYVATVSEDKMLMVWDLYPTIDIPSVNHSPTPGADLGMSPFPSSRSQPTAYVIAFPHPLTTIRAHPATSKEFLVTDCRGSVFLTDWRSDPDEADSEGVLRHSNLIELIEPSALSTACMGATKQWSASIDWRVDTIDMQGLSRVGGVYGNKFAIWDISKLRGGLPDKTGNSFVEGGRLFRWCQTHPEYFAISSQSPNKGAVLHVHNSNYIQASPTPFTLRPKPHFIRDFDFLVLSGIPRIAAAVGRTAIIFRIGEDT</sequence>
<evidence type="ECO:0000256" key="3">
    <source>
        <dbReference type="PROSITE-ProRule" id="PRU00221"/>
    </source>
</evidence>
<dbReference type="InterPro" id="IPR015943">
    <property type="entry name" value="WD40/YVTN_repeat-like_dom_sf"/>
</dbReference>
<name>A0A9P5TFX8_GYMJU</name>
<dbReference type="AlphaFoldDB" id="A0A9P5TFX8"/>
<keyword evidence="2" id="KW-0677">Repeat</keyword>
<dbReference type="InterPro" id="IPR019775">
    <property type="entry name" value="WD40_repeat_CS"/>
</dbReference>
<evidence type="ECO:0000313" key="4">
    <source>
        <dbReference type="EMBL" id="KAF8876031.1"/>
    </source>
</evidence>
<evidence type="ECO:0000313" key="5">
    <source>
        <dbReference type="Proteomes" id="UP000724874"/>
    </source>
</evidence>
<dbReference type="InterPro" id="IPR001680">
    <property type="entry name" value="WD40_rpt"/>
</dbReference>
<organism evidence="4 5">
    <name type="scientific">Gymnopilus junonius</name>
    <name type="common">Spectacular rustgill mushroom</name>
    <name type="synonym">Gymnopilus spectabilis subsp. junonius</name>
    <dbReference type="NCBI Taxonomy" id="109634"/>
    <lineage>
        <taxon>Eukaryota</taxon>
        <taxon>Fungi</taxon>
        <taxon>Dikarya</taxon>
        <taxon>Basidiomycota</taxon>
        <taxon>Agaricomycotina</taxon>
        <taxon>Agaricomycetes</taxon>
        <taxon>Agaricomycetidae</taxon>
        <taxon>Agaricales</taxon>
        <taxon>Agaricineae</taxon>
        <taxon>Hymenogastraceae</taxon>
        <taxon>Gymnopilus</taxon>
    </lineage>
</organism>
<dbReference type="PANTHER" id="PTHR22806:SF0">
    <property type="entry name" value="NUCLEOPORIN NUP37"/>
    <property type="match status" value="1"/>
</dbReference>
<dbReference type="SUPFAM" id="SSF50978">
    <property type="entry name" value="WD40 repeat-like"/>
    <property type="match status" value="1"/>
</dbReference>
<dbReference type="OrthoDB" id="340259at2759"/>
<gene>
    <name evidence="4" type="ORF">CPB84DRAFT_1689370</name>
</gene>
<reference evidence="4" key="1">
    <citation type="submission" date="2020-11" db="EMBL/GenBank/DDBJ databases">
        <authorList>
            <consortium name="DOE Joint Genome Institute"/>
            <person name="Ahrendt S."/>
            <person name="Riley R."/>
            <person name="Andreopoulos W."/>
            <person name="LaButti K."/>
            <person name="Pangilinan J."/>
            <person name="Ruiz-duenas F.J."/>
            <person name="Barrasa J.M."/>
            <person name="Sanchez-Garcia M."/>
            <person name="Camarero S."/>
            <person name="Miyauchi S."/>
            <person name="Serrano A."/>
            <person name="Linde D."/>
            <person name="Babiker R."/>
            <person name="Drula E."/>
            <person name="Ayuso-Fernandez I."/>
            <person name="Pacheco R."/>
            <person name="Padilla G."/>
            <person name="Ferreira P."/>
            <person name="Barriuso J."/>
            <person name="Kellner H."/>
            <person name="Castanera R."/>
            <person name="Alfaro M."/>
            <person name="Ramirez L."/>
            <person name="Pisabarro A.G."/>
            <person name="Kuo A."/>
            <person name="Tritt A."/>
            <person name="Lipzen A."/>
            <person name="He G."/>
            <person name="Yan M."/>
            <person name="Ng V."/>
            <person name="Cullen D."/>
            <person name="Martin F."/>
            <person name="Rosso M.-N."/>
            <person name="Henrissat B."/>
            <person name="Hibbett D."/>
            <person name="Martinez A.T."/>
            <person name="Grigoriev I.V."/>
        </authorList>
    </citation>
    <scope>NUCLEOTIDE SEQUENCE</scope>
    <source>
        <strain evidence="4">AH 44721</strain>
    </source>
</reference>
<dbReference type="Gene3D" id="2.130.10.10">
    <property type="entry name" value="YVTN repeat-like/Quinoprotein amine dehydrogenase"/>
    <property type="match status" value="1"/>
</dbReference>
<keyword evidence="5" id="KW-1185">Reference proteome</keyword>
<dbReference type="InterPro" id="IPR036322">
    <property type="entry name" value="WD40_repeat_dom_sf"/>
</dbReference>
<evidence type="ECO:0000256" key="1">
    <source>
        <dbReference type="ARBA" id="ARBA00022574"/>
    </source>
</evidence>
<accession>A0A9P5TFX8</accession>
<dbReference type="PROSITE" id="PS00678">
    <property type="entry name" value="WD_REPEATS_1"/>
    <property type="match status" value="1"/>
</dbReference>
<evidence type="ECO:0000256" key="2">
    <source>
        <dbReference type="ARBA" id="ARBA00022737"/>
    </source>
</evidence>
<dbReference type="GO" id="GO:0031080">
    <property type="term" value="C:nuclear pore outer ring"/>
    <property type="evidence" value="ECO:0007669"/>
    <property type="project" value="InterPro"/>
</dbReference>
<feature type="repeat" description="WD" evidence="3">
    <location>
        <begin position="107"/>
        <end position="145"/>
    </location>
</feature>
<dbReference type="EMBL" id="JADNYJ010000188">
    <property type="protein sequence ID" value="KAF8876031.1"/>
    <property type="molecule type" value="Genomic_DNA"/>
</dbReference>
<proteinExistence type="predicted"/>
<dbReference type="PROSITE" id="PS50082">
    <property type="entry name" value="WD_REPEATS_2"/>
    <property type="match status" value="1"/>
</dbReference>
<keyword evidence="1 3" id="KW-0853">WD repeat</keyword>